<feature type="transmembrane region" description="Helical" evidence="1">
    <location>
        <begin position="316"/>
        <end position="332"/>
    </location>
</feature>
<evidence type="ECO:0000259" key="3">
    <source>
        <dbReference type="Pfam" id="PF25221"/>
    </source>
</evidence>
<comment type="caution">
    <text evidence="4">The sequence shown here is derived from an EMBL/GenBank/DDBJ whole genome shotgun (WGS) entry which is preliminary data.</text>
</comment>
<organism evidence="4 5">
    <name type="scientific">Maribacter aquimaris</name>
    <dbReference type="NCBI Taxonomy" id="2737171"/>
    <lineage>
        <taxon>Bacteria</taxon>
        <taxon>Pseudomonadati</taxon>
        <taxon>Bacteroidota</taxon>
        <taxon>Flavobacteriia</taxon>
        <taxon>Flavobacteriales</taxon>
        <taxon>Flavobacteriaceae</taxon>
        <taxon>Maribacter</taxon>
    </lineage>
</organism>
<evidence type="ECO:0000256" key="1">
    <source>
        <dbReference type="SAM" id="Phobius"/>
    </source>
</evidence>
<sequence>MPLKRLITFLLFFITLTGYSQVPELSPLSKISVLTCGPGDQLYSTFGHSAFRVKDPAIGIDVVYNYGVFDFYSDNFYVKFAQGKLDYMLARQQYPNFIREYKYDKRWVKEQVLELSQTERNKLFQFLEHNYLPENRGYPYDFFYNNCATKIWDVLDSVYGNKLVFDKNYLKNQYTHRELIRQNMPVNSWSSFGIDLALGAVIDDLATPKEHMFLPQYIMQQLNFAKLDNQPLAPKEVFLYQPKITEHKSNFLLTPLFWSIMLMVLVFSITYKDYKNNKRTKGMDFALFLITGLAGILIFFLWFITDHTATANNFNILWAFPFNLVLAFLVGRKKALPEWIVKYMLFLILMLFVVIGLWIMKVQIFSPVLIPILLALGSRYFFLYSRNHKQNTHSRI</sequence>
<evidence type="ECO:0000259" key="2">
    <source>
        <dbReference type="Pfam" id="PF13387"/>
    </source>
</evidence>
<evidence type="ECO:0000313" key="4">
    <source>
        <dbReference type="EMBL" id="MBD0779194.1"/>
    </source>
</evidence>
<feature type="transmembrane region" description="Helical" evidence="1">
    <location>
        <begin position="364"/>
        <end position="382"/>
    </location>
</feature>
<dbReference type="InterPro" id="IPR057436">
    <property type="entry name" value="5TMH_Lnb"/>
</dbReference>
<dbReference type="Proteomes" id="UP001166021">
    <property type="component" value="Unassembled WGS sequence"/>
</dbReference>
<dbReference type="InterPro" id="IPR025178">
    <property type="entry name" value="Lnb_N"/>
</dbReference>
<name>A0ABR7V5G3_9FLAO</name>
<feature type="transmembrane region" description="Helical" evidence="1">
    <location>
        <begin position="251"/>
        <end position="271"/>
    </location>
</feature>
<protein>
    <submittedName>
        <fullName evidence="4">DUF4105 domain-containing protein</fullName>
    </submittedName>
</protein>
<accession>A0ABR7V5G3</accession>
<keyword evidence="5" id="KW-1185">Reference proteome</keyword>
<gene>
    <name evidence="4" type="ORF">HPE56_15445</name>
</gene>
<keyword evidence="1" id="KW-0472">Membrane</keyword>
<dbReference type="EMBL" id="JABTCF010000010">
    <property type="protein sequence ID" value="MBD0779194.1"/>
    <property type="molecule type" value="Genomic_DNA"/>
</dbReference>
<dbReference type="RefSeq" id="WP_188244643.1">
    <property type="nucleotide sequence ID" value="NZ_JABTCF010000010.1"/>
</dbReference>
<dbReference type="Pfam" id="PF13387">
    <property type="entry name" value="Lnb_N"/>
    <property type="match status" value="1"/>
</dbReference>
<feature type="transmembrane region" description="Helical" evidence="1">
    <location>
        <begin position="283"/>
        <end position="304"/>
    </location>
</feature>
<reference evidence="4" key="1">
    <citation type="submission" date="2020-05" db="EMBL/GenBank/DDBJ databases">
        <title>The draft genome sequence of Maribacter sp. ANRC-HE7.</title>
        <authorList>
            <person name="Mu L."/>
        </authorList>
    </citation>
    <scope>NUCLEOTIDE SEQUENCE</scope>
    <source>
        <strain evidence="4">ANRC-HE7</strain>
    </source>
</reference>
<dbReference type="Pfam" id="PF25221">
    <property type="entry name" value="5TMH_Lnb"/>
    <property type="match status" value="1"/>
</dbReference>
<feature type="transmembrane region" description="Helical" evidence="1">
    <location>
        <begin position="339"/>
        <end position="358"/>
    </location>
</feature>
<feature type="domain" description="Lnb N-terminal periplasmic" evidence="2">
    <location>
        <begin position="31"/>
        <end position="165"/>
    </location>
</feature>
<evidence type="ECO:0000313" key="5">
    <source>
        <dbReference type="Proteomes" id="UP001166021"/>
    </source>
</evidence>
<proteinExistence type="predicted"/>
<keyword evidence="1" id="KW-1133">Transmembrane helix</keyword>
<feature type="domain" description="Lnb-like transmembrane" evidence="3">
    <location>
        <begin position="248"/>
        <end position="387"/>
    </location>
</feature>
<keyword evidence="1" id="KW-0812">Transmembrane</keyword>